<dbReference type="KEGG" id="pba:PSEBR_a5252"/>
<feature type="domain" description="Helicase C-terminal" evidence="9">
    <location>
        <begin position="317"/>
        <end position="482"/>
    </location>
</feature>
<sequence>MGARLARDTGDSVFLGEMRRLHREQALLPQFHRFTVPQFHSSTVPQFHSSTVPQFQSSHSFWNCQPPRAGPALTARPELSKKVARGCYTARHFVLQASPVTTIATAFNTLPLSAAMLANLESLGYAQMTPIQAQSLPVILKGMDLIAQAKTGSGKTAAFGIGLLNPINPRFFGCQALVMCPTRELADQVAKEIRRLARAEDNIKVLTLCGGVSFGPQIASLEHGAHIIVGTPGRIQQHLRKGSLVLDGLNTLILDEADRMLDMGFYDAIEDIIQQTPERRQTLLFSATYPVGIKQLSSKFMRNPQQVKAEAFHSDAQIEQRFYEISPEERMDAVVKVLAHFRPASCVAFCFTKQQVQETVDHLTSKGISAVGLHGDLEQRDRDQVLAMFANRSTSVLVATDVAARGLDIDALDMVINVELARDSEIHIHRVGRTGRAGEKGIAISLVAPSEAHRAQAIEQLQKSPLSWDQLDNLKSQGGGPLLPAMSTLCIGAGRKDKVRPGDILGALTGEAGIPGTQVGKIAIFDFQAYVAVERGIAKQALQRLNDGKIKGRSLRVRIL</sequence>
<accession>F2K613</accession>
<dbReference type="InterPro" id="IPR014001">
    <property type="entry name" value="Helicase_ATP-bd"/>
</dbReference>
<dbReference type="InterPro" id="IPR001650">
    <property type="entry name" value="Helicase_C-like"/>
</dbReference>
<organism evidence="11 12">
    <name type="scientific">Pseudomonas brassicacearum (strain NFM421)</name>
    <dbReference type="NCBI Taxonomy" id="994484"/>
    <lineage>
        <taxon>Bacteria</taxon>
        <taxon>Pseudomonadati</taxon>
        <taxon>Pseudomonadota</taxon>
        <taxon>Gammaproteobacteria</taxon>
        <taxon>Pseudomonadales</taxon>
        <taxon>Pseudomonadaceae</taxon>
        <taxon>Pseudomonas</taxon>
    </lineage>
</organism>
<dbReference type="NCBIfam" id="NF008744">
    <property type="entry name" value="PRK11776.1"/>
    <property type="match status" value="1"/>
</dbReference>
<evidence type="ECO:0000313" key="12">
    <source>
        <dbReference type="Proteomes" id="UP000006692"/>
    </source>
</evidence>
<dbReference type="GO" id="GO:0016787">
    <property type="term" value="F:hydrolase activity"/>
    <property type="evidence" value="ECO:0007669"/>
    <property type="project" value="UniProtKB-KW"/>
</dbReference>
<dbReference type="CDD" id="cd18787">
    <property type="entry name" value="SF2_C_DEAD"/>
    <property type="match status" value="1"/>
</dbReference>
<feature type="domain" description="Helicase ATP-binding" evidence="8">
    <location>
        <begin position="136"/>
        <end position="307"/>
    </location>
</feature>
<dbReference type="GO" id="GO:0005829">
    <property type="term" value="C:cytosol"/>
    <property type="evidence" value="ECO:0007669"/>
    <property type="project" value="TreeGrafter"/>
</dbReference>
<evidence type="ECO:0000259" key="8">
    <source>
        <dbReference type="PROSITE" id="PS51192"/>
    </source>
</evidence>
<keyword evidence="1 7" id="KW-0547">Nucleotide-binding</keyword>
<dbReference type="Pfam" id="PF03880">
    <property type="entry name" value="DbpA"/>
    <property type="match status" value="1"/>
</dbReference>
<dbReference type="Pfam" id="PF00271">
    <property type="entry name" value="Helicase_C"/>
    <property type="match status" value="1"/>
</dbReference>
<dbReference type="CDD" id="cd12501">
    <property type="entry name" value="RRM_EcDbpA_like"/>
    <property type="match status" value="1"/>
</dbReference>
<keyword evidence="4 7" id="KW-0067">ATP-binding</keyword>
<dbReference type="InterPro" id="IPR005580">
    <property type="entry name" value="DbpA/CsdA_RNA-bd_dom"/>
</dbReference>
<evidence type="ECO:0000259" key="10">
    <source>
        <dbReference type="PROSITE" id="PS51195"/>
    </source>
</evidence>
<dbReference type="CDD" id="cd00268">
    <property type="entry name" value="DEADc"/>
    <property type="match status" value="1"/>
</dbReference>
<feature type="short sequence motif" description="Q motif" evidence="6">
    <location>
        <begin position="105"/>
        <end position="133"/>
    </location>
</feature>
<evidence type="ECO:0000313" key="11">
    <source>
        <dbReference type="EMBL" id="AEA71740.1"/>
    </source>
</evidence>
<dbReference type="GO" id="GO:0003724">
    <property type="term" value="F:RNA helicase activity"/>
    <property type="evidence" value="ECO:0007669"/>
    <property type="project" value="InterPro"/>
</dbReference>
<dbReference type="Proteomes" id="UP000006692">
    <property type="component" value="Chromosome"/>
</dbReference>
<evidence type="ECO:0000256" key="7">
    <source>
        <dbReference type="RuleBase" id="RU000492"/>
    </source>
</evidence>
<dbReference type="InterPro" id="IPR014014">
    <property type="entry name" value="RNA_helicase_DEAD_Q_motif"/>
</dbReference>
<reference key="2">
    <citation type="submission" date="2011-03" db="EMBL/GenBank/DDBJ databases">
        <title>Complete Genome Sequence of a beneficial plant roots-associated bacterium Pseudomonas brassicacearum.</title>
        <authorList>
            <person name="Ortet P."/>
            <person name="Barakat M."/>
            <person name="Lalaouna D."/>
            <person name="Fochesato S."/>
            <person name="Barbe V."/>
            <person name="Santaella C."/>
            <person name="Heulin T."/>
            <person name="Achouak W."/>
        </authorList>
    </citation>
    <scope>NUCLEOTIDE SEQUENCE</scope>
    <source>
        <strain>NFM421</strain>
    </source>
</reference>
<dbReference type="Pfam" id="PF00270">
    <property type="entry name" value="DEAD"/>
    <property type="match status" value="1"/>
</dbReference>
<reference evidence="11 12" key="1">
    <citation type="journal article" date="2011" name="J. Bacteriol.">
        <title>Complete genome sequence of a beneficial plant root-associated bacterium, Pseudomonas brassicacearum.</title>
        <authorList>
            <person name="Ortet P."/>
            <person name="Barakat M."/>
            <person name="Lalaouna D."/>
            <person name="Fochesato S."/>
            <person name="Barbe V."/>
            <person name="Vacherie B."/>
            <person name="Santaella C."/>
            <person name="Heulin T."/>
            <person name="Achouak W."/>
        </authorList>
    </citation>
    <scope>NUCLEOTIDE SEQUENCE [LARGE SCALE GENOMIC DNA]</scope>
    <source>
        <strain evidence="11 12">NFM421</strain>
    </source>
</reference>
<evidence type="ECO:0000256" key="6">
    <source>
        <dbReference type="PROSITE-ProRule" id="PRU00552"/>
    </source>
</evidence>
<dbReference type="InterPro" id="IPR011545">
    <property type="entry name" value="DEAD/DEAH_box_helicase_dom"/>
</dbReference>
<dbReference type="InterPro" id="IPR000629">
    <property type="entry name" value="RNA-helicase_DEAD-box_CS"/>
</dbReference>
<proteinExistence type="inferred from homology"/>
<dbReference type="InterPro" id="IPR050079">
    <property type="entry name" value="DEAD_box_RNA_helicase"/>
</dbReference>
<protein>
    <submittedName>
        <fullName evidence="11">Putative ATP-independent RNA helicase</fullName>
    </submittedName>
</protein>
<keyword evidence="3 7" id="KW-0347">Helicase</keyword>
<dbReference type="EMBL" id="CP002585">
    <property type="protein sequence ID" value="AEA71740.1"/>
    <property type="molecule type" value="Genomic_DNA"/>
</dbReference>
<dbReference type="SMART" id="SM00490">
    <property type="entry name" value="HELICc"/>
    <property type="match status" value="1"/>
</dbReference>
<evidence type="ECO:0000259" key="9">
    <source>
        <dbReference type="PROSITE" id="PS51194"/>
    </source>
</evidence>
<evidence type="ECO:0000256" key="4">
    <source>
        <dbReference type="ARBA" id="ARBA00022840"/>
    </source>
</evidence>
<evidence type="ECO:0000256" key="3">
    <source>
        <dbReference type="ARBA" id="ARBA00022806"/>
    </source>
</evidence>
<dbReference type="PROSITE" id="PS00039">
    <property type="entry name" value="DEAD_ATP_HELICASE"/>
    <property type="match status" value="1"/>
</dbReference>
<dbReference type="InterPro" id="IPR012677">
    <property type="entry name" value="Nucleotide-bd_a/b_plait_sf"/>
</dbReference>
<evidence type="ECO:0000256" key="5">
    <source>
        <dbReference type="ARBA" id="ARBA00038437"/>
    </source>
</evidence>
<gene>
    <name evidence="11" type="ORF">PSEBR_a5252</name>
</gene>
<feature type="domain" description="DEAD-box RNA helicase Q" evidence="10">
    <location>
        <begin position="105"/>
        <end position="133"/>
    </location>
</feature>
<dbReference type="SUPFAM" id="SSF52540">
    <property type="entry name" value="P-loop containing nucleoside triphosphate hydrolases"/>
    <property type="match status" value="1"/>
</dbReference>
<dbReference type="PANTHER" id="PTHR47959:SF1">
    <property type="entry name" value="ATP-DEPENDENT RNA HELICASE DBPA"/>
    <property type="match status" value="1"/>
</dbReference>
<dbReference type="AlphaFoldDB" id="F2K613"/>
<keyword evidence="2 7" id="KW-0378">Hydrolase</keyword>
<dbReference type="InterPro" id="IPR027417">
    <property type="entry name" value="P-loop_NTPase"/>
</dbReference>
<dbReference type="InterPro" id="IPR044742">
    <property type="entry name" value="DEAD/DEAH_RhlB"/>
</dbReference>
<dbReference type="HOGENOM" id="CLU_003041_1_3_6"/>
<evidence type="ECO:0000256" key="2">
    <source>
        <dbReference type="ARBA" id="ARBA00022801"/>
    </source>
</evidence>
<dbReference type="Gene3D" id="3.40.50.300">
    <property type="entry name" value="P-loop containing nucleotide triphosphate hydrolases"/>
    <property type="match status" value="2"/>
</dbReference>
<dbReference type="GO" id="GO:0003676">
    <property type="term" value="F:nucleic acid binding"/>
    <property type="evidence" value="ECO:0007669"/>
    <property type="project" value="InterPro"/>
</dbReference>
<dbReference type="PROSITE" id="PS51194">
    <property type="entry name" value="HELICASE_CTER"/>
    <property type="match status" value="1"/>
</dbReference>
<name>F2K613_PSEBN</name>
<comment type="similarity">
    <text evidence="5 7">Belongs to the DEAD box helicase family.</text>
</comment>
<dbReference type="PROSITE" id="PS51195">
    <property type="entry name" value="Q_MOTIF"/>
    <property type="match status" value="1"/>
</dbReference>
<dbReference type="SMART" id="SM00487">
    <property type="entry name" value="DEXDc"/>
    <property type="match status" value="1"/>
</dbReference>
<dbReference type="PANTHER" id="PTHR47959">
    <property type="entry name" value="ATP-DEPENDENT RNA HELICASE RHLE-RELATED"/>
    <property type="match status" value="1"/>
</dbReference>
<dbReference type="PROSITE" id="PS51192">
    <property type="entry name" value="HELICASE_ATP_BIND_1"/>
    <property type="match status" value="1"/>
</dbReference>
<dbReference type="GO" id="GO:0005524">
    <property type="term" value="F:ATP binding"/>
    <property type="evidence" value="ECO:0007669"/>
    <property type="project" value="UniProtKB-KW"/>
</dbReference>
<dbReference type="STRING" id="994484.PSEBR_a5252"/>
<dbReference type="Gene3D" id="3.30.70.330">
    <property type="match status" value="1"/>
</dbReference>
<evidence type="ECO:0000256" key="1">
    <source>
        <dbReference type="ARBA" id="ARBA00022741"/>
    </source>
</evidence>